<dbReference type="RefSeq" id="WP_270921109.1">
    <property type="nucleotide sequence ID" value="NZ_CP127247.1"/>
</dbReference>
<protein>
    <submittedName>
        <fullName evidence="1">Uncharacterized protein</fullName>
    </submittedName>
</protein>
<dbReference type="KEGG" id="ppso:QPJ95_18265"/>
<evidence type="ECO:0000313" key="1">
    <source>
        <dbReference type="EMBL" id="WIY24480.1"/>
    </source>
</evidence>
<sequence length="91" mass="9993">MPGSLRTLFGGLPAAQQAGMLCNEPRFADFLRKVHQFPGEPRAFVLGWCNIVSRRDLGTDQNAAARFQHLRSECDAWRGAIPKPAAANLSN</sequence>
<gene>
    <name evidence="1" type="ORF">QPJ95_18265</name>
</gene>
<dbReference type="Proteomes" id="UP001238334">
    <property type="component" value="Chromosome"/>
</dbReference>
<organism evidence="1 2">
    <name type="scientific">Parasedimentitalea psychrophila</name>
    <dbReference type="NCBI Taxonomy" id="2997337"/>
    <lineage>
        <taxon>Bacteria</taxon>
        <taxon>Pseudomonadati</taxon>
        <taxon>Pseudomonadota</taxon>
        <taxon>Alphaproteobacteria</taxon>
        <taxon>Rhodobacterales</taxon>
        <taxon>Paracoccaceae</taxon>
        <taxon>Parasedimentitalea</taxon>
    </lineage>
</organism>
<dbReference type="AlphaFoldDB" id="A0A9Y2P6A5"/>
<name>A0A9Y2P6A5_9RHOB</name>
<evidence type="ECO:0000313" key="2">
    <source>
        <dbReference type="Proteomes" id="UP001238334"/>
    </source>
</evidence>
<accession>A0A9Y2P6A5</accession>
<keyword evidence="2" id="KW-1185">Reference proteome</keyword>
<reference evidence="1 2" key="1">
    <citation type="submission" date="2023-06" db="EMBL/GenBank/DDBJ databases">
        <title>Parasedimentitalea psychrophila sp. nov., a psychrophilic bacterium isolated from deep-sea sediment.</title>
        <authorList>
            <person name="Li A."/>
        </authorList>
    </citation>
    <scope>NUCLEOTIDE SEQUENCE [LARGE SCALE GENOMIC DNA]</scope>
    <source>
        <strain evidence="1 2">QS115</strain>
    </source>
</reference>
<dbReference type="EMBL" id="CP127247">
    <property type="protein sequence ID" value="WIY24480.1"/>
    <property type="molecule type" value="Genomic_DNA"/>
</dbReference>
<proteinExistence type="predicted"/>